<evidence type="ECO:0000256" key="4">
    <source>
        <dbReference type="ARBA" id="ARBA00022989"/>
    </source>
</evidence>
<evidence type="ECO:0000256" key="1">
    <source>
        <dbReference type="ARBA" id="ARBA00004651"/>
    </source>
</evidence>
<feature type="coiled-coil region" evidence="6">
    <location>
        <begin position="376"/>
        <end position="403"/>
    </location>
</feature>
<keyword evidence="3 7" id="KW-0812">Transmembrane</keyword>
<sequence>MNPGALATFLGGVGLFLLGMRLMSDGLRVAAGPALRDVLAASTRSRLRGLFSGVLITSAVQSSSAVIFATIGFVNAGLLTLYQSIGVIYGANIGTTLTSWVVALVGFNVDLQALALPLIALGVGLRLVSGSGRRQALGDALAGLGVFFLGLDVLQQSFAGVGDPQLIARLADYGLLGLGLFVGAGIVITTLTQSSSAALAVTLTAAAGGLIPIQAAAAMLIGAALGTTSTAVFAALGATANAQRAAVAHVIFNLVAGVISFAALPWLLSLATVLAEGVGLQAQPAVVLAVFHTLSKLLGVAAIWPLTGRLVEWLEARFRRRGEDRGQPIYLDSNVLATPSLALEAVRSEAERCGSMARQMICAAISGGDRRLYGWIEQEQQALERLVVAINEFANRIERAQRDESVSASLPNLLRVTQYYQDMAERALVIAEIKHSGNGELAERRLAGDLDKLMAKVAGKIEASGQDADRWNREAVDAELRDLEGDYQRLKNRLLRASAEGRLGVRQMVAVLDLISAARRGVDQALKAARYSRKFQRAVRSLQDDDQAQERV</sequence>
<evidence type="ECO:0000256" key="6">
    <source>
        <dbReference type="SAM" id="Coils"/>
    </source>
</evidence>
<keyword evidence="4 7" id="KW-1133">Transmembrane helix</keyword>
<feature type="transmembrane region" description="Helical" evidence="7">
    <location>
        <begin position="86"/>
        <end position="105"/>
    </location>
</feature>
<dbReference type="Pfam" id="PF02690">
    <property type="entry name" value="Na_Pi_cotrans"/>
    <property type="match status" value="2"/>
</dbReference>
<dbReference type="PANTHER" id="PTHR10010">
    <property type="entry name" value="SOLUTE CARRIER FAMILY 34 SODIUM PHOSPHATE , MEMBER 2-RELATED"/>
    <property type="match status" value="1"/>
</dbReference>
<keyword evidence="9" id="KW-1185">Reference proteome</keyword>
<protein>
    <submittedName>
        <fullName evidence="8">Sodium-dependent phosphate transporter</fullName>
    </submittedName>
</protein>
<dbReference type="PANTHER" id="PTHR10010:SF46">
    <property type="entry name" value="SODIUM-DEPENDENT PHOSPHATE TRANSPORT PROTEIN 2B"/>
    <property type="match status" value="1"/>
</dbReference>
<proteinExistence type="predicted"/>
<feature type="transmembrane region" description="Helical" evidence="7">
    <location>
        <begin position="111"/>
        <end position="128"/>
    </location>
</feature>
<feature type="transmembrane region" description="Helical" evidence="7">
    <location>
        <begin position="250"/>
        <end position="274"/>
    </location>
</feature>
<evidence type="ECO:0000256" key="3">
    <source>
        <dbReference type="ARBA" id="ARBA00022692"/>
    </source>
</evidence>
<evidence type="ECO:0000313" key="9">
    <source>
        <dbReference type="Proteomes" id="UP000218890"/>
    </source>
</evidence>
<evidence type="ECO:0000256" key="7">
    <source>
        <dbReference type="SAM" id="Phobius"/>
    </source>
</evidence>
<dbReference type="Proteomes" id="UP000218890">
    <property type="component" value="Chromosome"/>
</dbReference>
<evidence type="ECO:0000256" key="5">
    <source>
        <dbReference type="ARBA" id="ARBA00023136"/>
    </source>
</evidence>
<organism evidence="8 9">
    <name type="scientific">Halorhodospira halochloris</name>
    <name type="common">Ectothiorhodospira halochloris</name>
    <dbReference type="NCBI Taxonomy" id="1052"/>
    <lineage>
        <taxon>Bacteria</taxon>
        <taxon>Pseudomonadati</taxon>
        <taxon>Pseudomonadota</taxon>
        <taxon>Gammaproteobacteria</taxon>
        <taxon>Chromatiales</taxon>
        <taxon>Ectothiorhodospiraceae</taxon>
        <taxon>Halorhodospira</taxon>
    </lineage>
</organism>
<dbReference type="GO" id="GO:0005886">
    <property type="term" value="C:plasma membrane"/>
    <property type="evidence" value="ECO:0007669"/>
    <property type="project" value="UniProtKB-SubCell"/>
</dbReference>
<dbReference type="SUPFAM" id="SSF109755">
    <property type="entry name" value="PhoU-like"/>
    <property type="match status" value="1"/>
</dbReference>
<dbReference type="AlphaFoldDB" id="A0A0X8XBT2"/>
<feature type="transmembrane region" description="Helical" evidence="7">
    <location>
        <begin position="52"/>
        <end position="74"/>
    </location>
</feature>
<evidence type="ECO:0000256" key="2">
    <source>
        <dbReference type="ARBA" id="ARBA00022475"/>
    </source>
</evidence>
<keyword evidence="5 7" id="KW-0472">Membrane</keyword>
<comment type="subcellular location">
    <subcellularLocation>
        <location evidence="1">Cell membrane</location>
        <topology evidence="1">Multi-pass membrane protein</topology>
    </subcellularLocation>
</comment>
<reference evidence="8" key="1">
    <citation type="submission" date="2016-02" db="EMBL/GenBank/DDBJ databases">
        <title>Halorhodospira halochloris DSM-1059 complete genome, version 2.</title>
        <authorList>
            <person name="Tsukatani Y."/>
        </authorList>
    </citation>
    <scope>NUCLEOTIDE SEQUENCE</scope>
    <source>
        <strain evidence="8">DSM 1059</strain>
    </source>
</reference>
<feature type="transmembrane region" description="Helical" evidence="7">
    <location>
        <begin position="170"/>
        <end position="189"/>
    </location>
</feature>
<dbReference type="RefSeq" id="WP_096410111.1">
    <property type="nucleotide sequence ID" value="NZ_AP017372.2"/>
</dbReference>
<accession>A0A0X8XBT2</accession>
<dbReference type="KEGG" id="hhk:HH1059_21070"/>
<keyword evidence="6" id="KW-0175">Coiled coil</keyword>
<evidence type="ECO:0000313" key="8">
    <source>
        <dbReference type="EMBL" id="BAU58817.1"/>
    </source>
</evidence>
<keyword evidence="2" id="KW-1003">Cell membrane</keyword>
<name>A0A0X8XBT2_HALHR</name>
<feature type="transmembrane region" description="Helical" evidence="7">
    <location>
        <begin position="140"/>
        <end position="158"/>
    </location>
</feature>
<dbReference type="InterPro" id="IPR003841">
    <property type="entry name" value="Na/Pi_transpt"/>
</dbReference>
<dbReference type="OrthoDB" id="9763003at2"/>
<feature type="coiled-coil region" evidence="6">
    <location>
        <begin position="473"/>
        <end position="500"/>
    </location>
</feature>
<feature type="transmembrane region" description="Helical" evidence="7">
    <location>
        <begin position="286"/>
        <end position="311"/>
    </location>
</feature>
<dbReference type="GO" id="GO:0044341">
    <property type="term" value="P:sodium-dependent phosphate transport"/>
    <property type="evidence" value="ECO:0007669"/>
    <property type="project" value="InterPro"/>
</dbReference>
<feature type="transmembrane region" description="Helical" evidence="7">
    <location>
        <begin position="219"/>
        <end position="238"/>
    </location>
</feature>
<feature type="transmembrane region" description="Helical" evidence="7">
    <location>
        <begin position="196"/>
        <end position="213"/>
    </location>
</feature>
<dbReference type="GO" id="GO:0005436">
    <property type="term" value="F:sodium:phosphate symporter activity"/>
    <property type="evidence" value="ECO:0007669"/>
    <property type="project" value="InterPro"/>
</dbReference>
<dbReference type="NCBIfam" id="NF037997">
    <property type="entry name" value="Na_Pi_symport"/>
    <property type="match status" value="1"/>
</dbReference>
<gene>
    <name evidence="8" type="ORF">HH1059_21070</name>
</gene>
<dbReference type="EMBL" id="AP017372">
    <property type="protein sequence ID" value="BAU58817.1"/>
    <property type="molecule type" value="Genomic_DNA"/>
</dbReference>